<keyword evidence="3" id="KW-1185">Reference proteome</keyword>
<comment type="caution">
    <text evidence="2">The sequence shown here is derived from an EMBL/GenBank/DDBJ whole genome shotgun (WGS) entry which is preliminary data.</text>
</comment>
<proteinExistence type="predicted"/>
<dbReference type="STRING" id="321146.A0A139HKN8"/>
<feature type="compositionally biased region" description="Polar residues" evidence="1">
    <location>
        <begin position="412"/>
        <end position="427"/>
    </location>
</feature>
<name>A0A139HKN8_9PEZI</name>
<dbReference type="EMBL" id="LFZN01000034">
    <property type="protein sequence ID" value="KXT03034.1"/>
    <property type="molecule type" value="Genomic_DNA"/>
</dbReference>
<evidence type="ECO:0000256" key="1">
    <source>
        <dbReference type="SAM" id="MobiDB-lite"/>
    </source>
</evidence>
<feature type="region of interest" description="Disordered" evidence="1">
    <location>
        <begin position="386"/>
        <end position="439"/>
    </location>
</feature>
<dbReference type="OrthoDB" id="3556832at2759"/>
<evidence type="ECO:0000313" key="2">
    <source>
        <dbReference type="EMBL" id="KXT03034.1"/>
    </source>
</evidence>
<dbReference type="Proteomes" id="UP000070133">
    <property type="component" value="Unassembled WGS sequence"/>
</dbReference>
<feature type="region of interest" description="Disordered" evidence="1">
    <location>
        <begin position="315"/>
        <end position="356"/>
    </location>
</feature>
<protein>
    <submittedName>
        <fullName evidence="2">Uncharacterized protein</fullName>
    </submittedName>
</protein>
<sequence>MPTFKAAGVTATLFSCELSDSIADPFLPSAKDSARVAAALRGGRKVDENPIGSDGGTRGVLRYIGDDEDLPFMMVEAGDKLKRHQTPVSLPNLDSSLSSIDSSLTSLGPSPAASPANPQQFLGHSHAHPAPSIESVSLPAFYPAFPGKQALRLAVQTLPKAHIYVGEEKPKAIDIDLKIEVFLNGDLANSEFINTRRVSMTNEKSFHGTRVDTQVEKPWVYDASAHPPTATAPANPPDTPGTWPNAEEGGKVNSRWQQISASLTNEAAARGDTPTATYLNALAAVPIPQRLEGDGQLGVIDVLVSSGKGYKYAPNRGYINRPTRMDSKKSKTGKPAVANEGNVAQMPPRKKSKLDHAAVQPFQPQDLAASSDSVAELAQERANMVIDQGGDPGGHLMGSISRLSPHKPPQVRQGSSNSTITAPSQKGDSVEPQSAVEEQSNSGAFILPDSCRGSTVTYDVNPACQRQVSKVRPGFFEENQVVVGMRFVVL</sequence>
<feature type="compositionally biased region" description="Low complexity" evidence="1">
    <location>
        <begin position="101"/>
        <end position="116"/>
    </location>
</feature>
<evidence type="ECO:0000313" key="3">
    <source>
        <dbReference type="Proteomes" id="UP000070133"/>
    </source>
</evidence>
<gene>
    <name evidence="2" type="ORF">AC578_657</name>
</gene>
<organism evidence="2 3">
    <name type="scientific">Pseudocercospora eumusae</name>
    <dbReference type="NCBI Taxonomy" id="321146"/>
    <lineage>
        <taxon>Eukaryota</taxon>
        <taxon>Fungi</taxon>
        <taxon>Dikarya</taxon>
        <taxon>Ascomycota</taxon>
        <taxon>Pezizomycotina</taxon>
        <taxon>Dothideomycetes</taxon>
        <taxon>Dothideomycetidae</taxon>
        <taxon>Mycosphaerellales</taxon>
        <taxon>Mycosphaerellaceae</taxon>
        <taxon>Pseudocercospora</taxon>
    </lineage>
</organism>
<accession>A0A139HKN8</accession>
<feature type="region of interest" description="Disordered" evidence="1">
    <location>
        <begin position="101"/>
        <end position="128"/>
    </location>
</feature>
<feature type="compositionally biased region" description="Low complexity" evidence="1">
    <location>
        <begin position="224"/>
        <end position="233"/>
    </location>
</feature>
<dbReference type="AlphaFoldDB" id="A0A139HKN8"/>
<dbReference type="PROSITE" id="PS51257">
    <property type="entry name" value="PROKAR_LIPOPROTEIN"/>
    <property type="match status" value="1"/>
</dbReference>
<reference evidence="2 3" key="1">
    <citation type="submission" date="2015-07" db="EMBL/GenBank/DDBJ databases">
        <title>Comparative genomics of the Sigatoka disease complex on banana suggests a link between parallel evolutionary changes in Pseudocercospora fijiensis and Pseudocercospora eumusae and increased virulence on the banana host.</title>
        <authorList>
            <person name="Chang T.-C."/>
            <person name="Salvucci A."/>
            <person name="Crous P.W."/>
            <person name="Stergiopoulos I."/>
        </authorList>
    </citation>
    <scope>NUCLEOTIDE SEQUENCE [LARGE SCALE GENOMIC DNA]</scope>
    <source>
        <strain evidence="2 3">CBS 114824</strain>
    </source>
</reference>
<feature type="region of interest" description="Disordered" evidence="1">
    <location>
        <begin position="224"/>
        <end position="250"/>
    </location>
</feature>